<dbReference type="KEGG" id="pabs:JIR001_17910"/>
<evidence type="ECO:0000256" key="1">
    <source>
        <dbReference type="SAM" id="Coils"/>
    </source>
</evidence>
<sequence length="225" mass="25591">MTRSEKLACLREAIASARSEWLKREAKREELDRLRQQAHARLEELKKQLDLFDKVRVLLQTSSEYAREQAKQQMESLVTNALQYVFGSAFRFEIELSEHGGKPTAEFYVVTEWEGRTIRTKPQDARGGGVVDITSLALRVAMIETFRPRLDGPLILDEPGKHVSAEYVMPMVEFLKSAGEMFDRQIILVTHNPHLIEGADQAFHVRLQSGKTEVIPISRLDNGTG</sequence>
<evidence type="ECO:0000313" key="2">
    <source>
        <dbReference type="EMBL" id="BCU82008.1"/>
    </source>
</evidence>
<name>A0A8D5ZP56_9BACL</name>
<reference evidence="2" key="1">
    <citation type="journal article" date="2013" name="Int. J. Syst. Evol. Microbiol.">
        <title>Polycladomyces abyssicola gen. nov., sp. nov., a thermophilic filamentous bacterium isolated from hemipelagic sediment.</title>
        <authorList>
            <person name="Tsubouchi T."/>
            <person name="Shimane Y."/>
            <person name="Mori K."/>
            <person name="Usui K."/>
            <person name="Hiraki T."/>
            <person name="Tame A."/>
            <person name="Uematsu K."/>
            <person name="Maruyama T."/>
            <person name="Hatada Y."/>
        </authorList>
    </citation>
    <scope>NUCLEOTIDE SEQUENCE</scope>
    <source>
        <strain evidence="2">JIR-001</strain>
    </source>
</reference>
<dbReference type="AlphaFoldDB" id="A0A8D5ZP56"/>
<dbReference type="Proteomes" id="UP000677436">
    <property type="component" value="Chromosome"/>
</dbReference>
<feature type="coiled-coil region" evidence="1">
    <location>
        <begin position="24"/>
        <end position="55"/>
    </location>
</feature>
<dbReference type="InterPro" id="IPR027417">
    <property type="entry name" value="P-loop_NTPase"/>
</dbReference>
<dbReference type="EMBL" id="AP024601">
    <property type="protein sequence ID" value="BCU82008.1"/>
    <property type="molecule type" value="Genomic_DNA"/>
</dbReference>
<reference evidence="2" key="2">
    <citation type="journal article" date="2021" name="Microbiol. Resour. Announc.">
        <title>Complete Genome Sequence of Polycladomyces abyssicola JIR-001T, Isolated from Hemipelagic Sediment in Deep Seawater.</title>
        <authorList>
            <person name="Tsubouchi T."/>
            <person name="Kaneko Y."/>
        </authorList>
    </citation>
    <scope>NUCLEOTIDE SEQUENCE</scope>
    <source>
        <strain evidence="2">JIR-001</strain>
    </source>
</reference>
<dbReference type="SUPFAM" id="SSF52540">
    <property type="entry name" value="P-loop containing nucleoside triphosphate hydrolases"/>
    <property type="match status" value="1"/>
</dbReference>
<protein>
    <submittedName>
        <fullName evidence="2">Chromosome segregation ATPase</fullName>
    </submittedName>
</protein>
<evidence type="ECO:0000313" key="3">
    <source>
        <dbReference type="Proteomes" id="UP000677436"/>
    </source>
</evidence>
<accession>A0A8D5ZP56</accession>
<gene>
    <name evidence="2" type="ORF">JIR001_17910</name>
</gene>
<organism evidence="2 3">
    <name type="scientific">Polycladomyces abyssicola</name>
    <dbReference type="NCBI Taxonomy" id="1125966"/>
    <lineage>
        <taxon>Bacteria</taxon>
        <taxon>Bacillati</taxon>
        <taxon>Bacillota</taxon>
        <taxon>Bacilli</taxon>
        <taxon>Bacillales</taxon>
        <taxon>Thermoactinomycetaceae</taxon>
        <taxon>Polycladomyces</taxon>
    </lineage>
</organism>
<proteinExistence type="predicted"/>
<keyword evidence="1" id="KW-0175">Coiled coil</keyword>
<dbReference type="Gene3D" id="3.40.50.300">
    <property type="entry name" value="P-loop containing nucleotide triphosphate hydrolases"/>
    <property type="match status" value="1"/>
</dbReference>
<dbReference type="RefSeq" id="WP_212772401.1">
    <property type="nucleotide sequence ID" value="NZ_AP024601.1"/>
</dbReference>
<keyword evidence="3" id="KW-1185">Reference proteome</keyword>